<dbReference type="PANTHER" id="PTHR43534:SF1">
    <property type="entry name" value="4FE-4S CLUSTER CONTAINING PARA FAMILY ATPASE PROTEIN"/>
    <property type="match status" value="1"/>
</dbReference>
<organism evidence="2 3">
    <name type="scientific">Methanooceanicella nereidis</name>
    <dbReference type="NCBI Taxonomy" id="2052831"/>
    <lineage>
        <taxon>Archaea</taxon>
        <taxon>Methanobacteriati</taxon>
        <taxon>Methanobacteriota</taxon>
        <taxon>Stenosarchaea group</taxon>
        <taxon>Methanomicrobia</taxon>
        <taxon>Methanocellales</taxon>
        <taxon>Methanocellaceae</taxon>
        <taxon>Methanooceanicella</taxon>
    </lineage>
</organism>
<dbReference type="Gene3D" id="3.30.70.20">
    <property type="match status" value="1"/>
</dbReference>
<comment type="caution">
    <text evidence="2">The sequence shown here is derived from an EMBL/GenBank/DDBJ whole genome shotgun (WGS) entry which is preliminary data.</text>
</comment>
<dbReference type="CDD" id="cd03110">
    <property type="entry name" value="SIMIBI_bact_arch"/>
    <property type="match status" value="1"/>
</dbReference>
<dbReference type="PROSITE" id="PS51379">
    <property type="entry name" value="4FE4S_FER_2"/>
    <property type="match status" value="2"/>
</dbReference>
<evidence type="ECO:0000313" key="2">
    <source>
        <dbReference type="EMBL" id="MCD1294317.1"/>
    </source>
</evidence>
<protein>
    <submittedName>
        <fullName evidence="2">(4Fe-4S)-binding protein</fullName>
    </submittedName>
</protein>
<dbReference type="InterPro" id="IPR027417">
    <property type="entry name" value="P-loop_NTPase"/>
</dbReference>
<proteinExistence type="predicted"/>
<name>A0AAP2RDQ6_9EURY</name>
<dbReference type="SUPFAM" id="SSF54862">
    <property type="entry name" value="4Fe-4S ferredoxins"/>
    <property type="match status" value="1"/>
</dbReference>
<dbReference type="PROSITE" id="PS00198">
    <property type="entry name" value="4FE4S_FER_1"/>
    <property type="match status" value="1"/>
</dbReference>
<dbReference type="AlphaFoldDB" id="A0AAP2RDQ6"/>
<gene>
    <name evidence="2" type="ORF">CUJ83_04805</name>
</gene>
<evidence type="ECO:0000313" key="3">
    <source>
        <dbReference type="Proteomes" id="UP001320159"/>
    </source>
</evidence>
<dbReference type="PANTHER" id="PTHR43534">
    <property type="entry name" value="MIND SUPERFAMILY P-LOOP ATPASE CONTAINING AN INSERTED FERREDOXIN DOMAIN"/>
    <property type="match status" value="1"/>
</dbReference>
<dbReference type="Gene3D" id="3.40.50.300">
    <property type="entry name" value="P-loop containing nucleotide triphosphate hydrolases"/>
    <property type="match status" value="1"/>
</dbReference>
<evidence type="ECO:0000259" key="1">
    <source>
        <dbReference type="PROSITE" id="PS51379"/>
    </source>
</evidence>
<dbReference type="RefSeq" id="WP_230741146.1">
    <property type="nucleotide sequence ID" value="NZ_PGCK01000003.1"/>
</dbReference>
<dbReference type="GO" id="GO:0016491">
    <property type="term" value="F:oxidoreductase activity"/>
    <property type="evidence" value="ECO:0007669"/>
    <property type="project" value="UniProtKB-ARBA"/>
</dbReference>
<reference evidence="2 3" key="1">
    <citation type="submission" date="2017-11" db="EMBL/GenBank/DDBJ databases">
        <title>Isolation and Characterization of Family Methanocellaceae Species from Potential Methane Hydrate Area Offshore Southwestern Taiwan.</title>
        <authorList>
            <person name="Zhang W.-L."/>
            <person name="Chen W.-C."/>
            <person name="Lai M.-C."/>
            <person name="Chen S.-C."/>
        </authorList>
    </citation>
    <scope>NUCLEOTIDE SEQUENCE [LARGE SCALE GENOMIC DNA]</scope>
    <source>
        <strain evidence="2 3">CWC-04</strain>
    </source>
</reference>
<feature type="domain" description="4Fe-4S ferredoxin-type" evidence="1">
    <location>
        <begin position="60"/>
        <end position="89"/>
    </location>
</feature>
<dbReference type="InterPro" id="IPR017896">
    <property type="entry name" value="4Fe4S_Fe-S-bd"/>
</dbReference>
<feature type="domain" description="4Fe-4S ferredoxin-type" evidence="1">
    <location>
        <begin position="90"/>
        <end position="119"/>
    </location>
</feature>
<keyword evidence="3" id="KW-1185">Reference proteome</keyword>
<accession>A0AAP2RDQ6</accession>
<dbReference type="InterPro" id="IPR002586">
    <property type="entry name" value="CobQ/CobB/MinD/ParA_Nub-bd_dom"/>
</dbReference>
<dbReference type="Pfam" id="PF00037">
    <property type="entry name" value="Fer4"/>
    <property type="match status" value="2"/>
</dbReference>
<sequence length="296" mass="31915">MTFQITVVSGKGGTGKTTLTASLAYLLKDIVVADCDVDASNLHLLLDPVVKEKKPYYGHKISAVDEELCTGCGLCETNCRFGAIKVDEGLKAHIDSIACEACGVCSFVCPAGAIKLEDRPTGEVYISDTDVCPMVHARLNAGEGTAGKLVTMVREEACKIAGKDGMVLIDGPPGIGCPVIASVAGTNIAVIVIEPTVSGVNDFNRVLSVVNRFKVKPCVCINKYDLNLHYTECVEGYCKEAGIRVLGRVPYDREVYDSICDGIVPVKGVRDEIKAYYVNIFENLKRLIDEIRSENK</sequence>
<dbReference type="Proteomes" id="UP001320159">
    <property type="component" value="Unassembled WGS sequence"/>
</dbReference>
<dbReference type="SUPFAM" id="SSF52540">
    <property type="entry name" value="P-loop containing nucleoside triphosphate hydrolases"/>
    <property type="match status" value="1"/>
</dbReference>
<dbReference type="InterPro" id="IPR017900">
    <property type="entry name" value="4Fe4S_Fe_S_CS"/>
</dbReference>
<dbReference type="EMBL" id="PGCK01000003">
    <property type="protein sequence ID" value="MCD1294317.1"/>
    <property type="molecule type" value="Genomic_DNA"/>
</dbReference>
<dbReference type="Pfam" id="PF01656">
    <property type="entry name" value="CbiA"/>
    <property type="match status" value="1"/>
</dbReference>